<dbReference type="EMBL" id="MH822838">
    <property type="protein sequence ID" value="AZZ70793.1"/>
    <property type="molecule type" value="Genomic_DNA"/>
</dbReference>
<accession>A0A3T0U4F1</accession>
<evidence type="ECO:0000313" key="1">
    <source>
        <dbReference type="EMBL" id="AZZ70793.1"/>
    </source>
</evidence>
<gene>
    <name evidence="1" type="primary">ycf1</name>
</gene>
<sequence>MYKIASCLLKLKKKEIDVTIFDRSVRHGKIKTREYENEKLSSSLIFEHILIPRRRREFRILNRLNLENENNLGENTGLYNSKDIQNDEGLMEKDEHLIIDARQKIRRFLWPRYRLEDLICMNRYWWNTNDGSRSAMLRVRMYPKIDHWDHIKNNLSEIKLSMKKIIQDLLNHTKSFLGSCNPRKLWSFFLQNKNANSCCNSDFPLSERPFGRIRNPNIRKLKNMLNSLFNKLFDFLRFLNLLLVKLDRFVTRSKWGVRPYLTKTRSFLNKARSSGLKAWVHFKRLWCSVKEHWDKFLEEITNYLRRFSFLFLIYLRRFSFILRDFGVP</sequence>
<keyword evidence="1" id="KW-0150">Chloroplast</keyword>
<reference evidence="1" key="1">
    <citation type="submission" date="2018-09" db="EMBL/GenBank/DDBJ databases">
        <title>Complete chloroplast genome of Amentotaxus yunnanensis.</title>
        <authorList>
            <person name="Liu M."/>
        </authorList>
    </citation>
    <scope>NUCLEOTIDE SEQUENCE</scope>
</reference>
<keyword evidence="1" id="KW-0934">Plastid</keyword>
<dbReference type="AlphaFoldDB" id="A0A3T0U4F1"/>
<geneLocation type="chloroplast" evidence="1"/>
<organism evidence="1">
    <name type="scientific">Amentotaxus yunnanensis</name>
    <dbReference type="NCBI Taxonomy" id="89479"/>
    <lineage>
        <taxon>Eukaryota</taxon>
        <taxon>Viridiplantae</taxon>
        <taxon>Streptophyta</taxon>
        <taxon>Embryophyta</taxon>
        <taxon>Tracheophyta</taxon>
        <taxon>Spermatophyta</taxon>
        <taxon>Pinopsida</taxon>
        <taxon>Pinidae</taxon>
        <taxon>Conifers II</taxon>
        <taxon>Cupressales</taxon>
        <taxon>Taxaceae</taxon>
        <taxon>Amentotaxus</taxon>
    </lineage>
</organism>
<proteinExistence type="predicted"/>
<name>A0A3T0U4F1_9CONI</name>
<protein>
    <submittedName>
        <fullName evidence="1">Ycf1</fullName>
    </submittedName>
</protein>